<evidence type="ECO:0000313" key="3">
    <source>
        <dbReference type="Proteomes" id="UP001158045"/>
    </source>
</evidence>
<feature type="domain" description="DUF2268" evidence="1">
    <location>
        <begin position="75"/>
        <end position="271"/>
    </location>
</feature>
<dbReference type="Pfam" id="PF10026">
    <property type="entry name" value="DUF2268"/>
    <property type="match status" value="1"/>
</dbReference>
<reference evidence="2 3" key="1">
    <citation type="submission" date="2023-04" db="EMBL/GenBank/DDBJ databases">
        <title>Fusibacter bizertensis strain WBS, isolated from littoral bottom sediments of the Arctic seas - biochemical and genomic analysis.</title>
        <authorList>
            <person name="Brioukhanov A.L."/>
        </authorList>
    </citation>
    <scope>NUCLEOTIDE SEQUENCE [LARGE SCALE GENOMIC DNA]</scope>
    <source>
        <strain evidence="2 3">WBS</strain>
    </source>
</reference>
<sequence>MKINILDTHKLYMEMMKLSENRRYDYFDENFLKPFAPVFERTRMPRNPEALSCLSLTGKDKIAENMLVQLVDKNVWHEAHKAIELAVYTLKDTGIKLPEEITLGIFLGDPDKLSQSEGYTGVGSVPGYIQIIIAPNSQNLQKINACIAHEFHHNVLFNNVKWDFMNVTLSQYLAVEGLAESFASFLYGDVFIGPWVTGVSGADLERTREIIEKNLDVSGFMEVRKYIFGDHPMIPESDVLGIPFCGGYATGYHAVQALLLKTHKSIVEATKDFVDGVDVVKQSGYFNI</sequence>
<evidence type="ECO:0000313" key="2">
    <source>
        <dbReference type="EMBL" id="MDH8679372.1"/>
    </source>
</evidence>
<dbReference type="InterPro" id="IPR018728">
    <property type="entry name" value="DUF2268"/>
</dbReference>
<dbReference type="GO" id="GO:0006508">
    <property type="term" value="P:proteolysis"/>
    <property type="evidence" value="ECO:0007669"/>
    <property type="project" value="UniProtKB-KW"/>
</dbReference>
<dbReference type="EMBL" id="JARYZI010000011">
    <property type="protein sequence ID" value="MDH8679372.1"/>
    <property type="molecule type" value="Genomic_DNA"/>
</dbReference>
<evidence type="ECO:0000259" key="1">
    <source>
        <dbReference type="Pfam" id="PF10026"/>
    </source>
</evidence>
<dbReference type="Proteomes" id="UP001158045">
    <property type="component" value="Unassembled WGS sequence"/>
</dbReference>
<gene>
    <name evidence="2" type="ORF">QE109_14535</name>
</gene>
<proteinExistence type="predicted"/>
<dbReference type="GO" id="GO:0008233">
    <property type="term" value="F:peptidase activity"/>
    <property type="evidence" value="ECO:0007669"/>
    <property type="project" value="UniProtKB-KW"/>
</dbReference>
<accession>A0ABT6NG16</accession>
<comment type="caution">
    <text evidence="2">The sequence shown here is derived from an EMBL/GenBank/DDBJ whole genome shotgun (WGS) entry which is preliminary data.</text>
</comment>
<organism evidence="2 3">
    <name type="scientific">Fusibacter bizertensis</name>
    <dbReference type="NCBI Taxonomy" id="1488331"/>
    <lineage>
        <taxon>Bacteria</taxon>
        <taxon>Bacillati</taxon>
        <taxon>Bacillota</taxon>
        <taxon>Clostridia</taxon>
        <taxon>Eubacteriales</taxon>
        <taxon>Eubacteriales Family XII. Incertae Sedis</taxon>
        <taxon>Fusibacter</taxon>
    </lineage>
</organism>
<dbReference type="RefSeq" id="WP_281095268.1">
    <property type="nucleotide sequence ID" value="NZ_JARYZI010000011.1"/>
</dbReference>
<name>A0ABT6NG16_9FIRM</name>
<keyword evidence="2" id="KW-0645">Protease</keyword>
<protein>
    <submittedName>
        <fullName evidence="2">DUF2268 domain-containing putative Zn-dependent protease</fullName>
    </submittedName>
</protein>
<keyword evidence="3" id="KW-1185">Reference proteome</keyword>
<keyword evidence="2" id="KW-0378">Hydrolase</keyword>